<dbReference type="HOGENOM" id="CLU_1307838_0_0_0"/>
<dbReference type="InterPro" id="IPR017896">
    <property type="entry name" value="4Fe4S_Fe-S-bd"/>
</dbReference>
<keyword evidence="2" id="KW-0004">4Fe-4S</keyword>
<keyword evidence="5" id="KW-0408">Iron</keyword>
<dbReference type="InterPro" id="IPR051684">
    <property type="entry name" value="Electron_Trans/Redox"/>
</dbReference>
<keyword evidence="4" id="KW-0249">Electron transport</keyword>
<dbReference type="eggNOG" id="COG0348">
    <property type="taxonomic scope" value="Bacteria"/>
</dbReference>
<evidence type="ECO:0000256" key="4">
    <source>
        <dbReference type="ARBA" id="ARBA00022982"/>
    </source>
</evidence>
<organism evidence="9 10">
    <name type="scientific">Marinitoga piezophila (strain DSM 14283 / JCM 11233 / KA3)</name>
    <dbReference type="NCBI Taxonomy" id="443254"/>
    <lineage>
        <taxon>Bacteria</taxon>
        <taxon>Thermotogati</taxon>
        <taxon>Thermotogota</taxon>
        <taxon>Thermotogae</taxon>
        <taxon>Petrotogales</taxon>
        <taxon>Petrotogaceae</taxon>
        <taxon>Marinitoga</taxon>
    </lineage>
</organism>
<evidence type="ECO:0000256" key="3">
    <source>
        <dbReference type="ARBA" id="ARBA00022723"/>
    </source>
</evidence>
<feature type="transmembrane region" description="Helical" evidence="7">
    <location>
        <begin position="85"/>
        <end position="104"/>
    </location>
</feature>
<keyword evidence="10" id="KW-1185">Reference proteome</keyword>
<dbReference type="PANTHER" id="PTHR30176:SF3">
    <property type="entry name" value="FERREDOXIN-TYPE PROTEIN NAPH"/>
    <property type="match status" value="1"/>
</dbReference>
<dbReference type="SUPFAM" id="SSF54862">
    <property type="entry name" value="4Fe-4S ferredoxins"/>
    <property type="match status" value="1"/>
</dbReference>
<dbReference type="GO" id="GO:0046872">
    <property type="term" value="F:metal ion binding"/>
    <property type="evidence" value="ECO:0007669"/>
    <property type="project" value="UniProtKB-KW"/>
</dbReference>
<dbReference type="PROSITE" id="PS51379">
    <property type="entry name" value="4FE4S_FER_2"/>
    <property type="match status" value="2"/>
</dbReference>
<dbReference type="InterPro" id="IPR017900">
    <property type="entry name" value="4Fe4S_Fe_S_CS"/>
</dbReference>
<dbReference type="GO" id="GO:0005886">
    <property type="term" value="C:plasma membrane"/>
    <property type="evidence" value="ECO:0007669"/>
    <property type="project" value="TreeGrafter"/>
</dbReference>
<accession>H2J663</accession>
<dbReference type="Gene3D" id="3.30.70.20">
    <property type="match status" value="2"/>
</dbReference>
<keyword evidence="7" id="KW-0472">Membrane</keyword>
<dbReference type="Pfam" id="PF12801">
    <property type="entry name" value="Fer4_5"/>
    <property type="match status" value="2"/>
</dbReference>
<evidence type="ECO:0000256" key="6">
    <source>
        <dbReference type="ARBA" id="ARBA00023014"/>
    </source>
</evidence>
<sequence>MKKKLSLTIILMYISQIAFFILFFMLLKNHKLVKWMFVFVAGLLISPFFGRFYCGWVCPINTVFKPIDFIFKKLKIKRFKAPAFLKSKIVRYFMLALFIGAFAVTKMLKIKVNILLYIIGTATLITLFFEEELWHKHLCPYGTMLSFLSQKSFTKLKIDEEKCIGCGLCQQVCPTNTIITLDSKKRKIEARECLMCFQCQSVCPVNAISLKSFKQ</sequence>
<evidence type="ECO:0000256" key="7">
    <source>
        <dbReference type="SAM" id="Phobius"/>
    </source>
</evidence>
<gene>
    <name evidence="9" type="ordered locus">Marpi_0686</name>
</gene>
<evidence type="ECO:0000256" key="5">
    <source>
        <dbReference type="ARBA" id="ARBA00023004"/>
    </source>
</evidence>
<keyword evidence="3" id="KW-0479">Metal-binding</keyword>
<evidence type="ECO:0000256" key="1">
    <source>
        <dbReference type="ARBA" id="ARBA00022448"/>
    </source>
</evidence>
<dbReference type="RefSeq" id="WP_014296196.1">
    <property type="nucleotide sequence ID" value="NC_016751.1"/>
</dbReference>
<dbReference type="PANTHER" id="PTHR30176">
    <property type="entry name" value="FERREDOXIN-TYPE PROTEIN NAPH"/>
    <property type="match status" value="1"/>
</dbReference>
<protein>
    <submittedName>
        <fullName evidence="9">4Fe-4S protein</fullName>
    </submittedName>
</protein>
<dbReference type="Proteomes" id="UP000007161">
    <property type="component" value="Chromosome"/>
</dbReference>
<dbReference type="GO" id="GO:0051539">
    <property type="term" value="F:4 iron, 4 sulfur cluster binding"/>
    <property type="evidence" value="ECO:0007669"/>
    <property type="project" value="UniProtKB-KW"/>
</dbReference>
<keyword evidence="7" id="KW-1133">Transmembrane helix</keyword>
<dbReference type="STRING" id="443254.Marpi_0686"/>
<dbReference type="PROSITE" id="PS00198">
    <property type="entry name" value="4FE4S_FER_1"/>
    <property type="match status" value="2"/>
</dbReference>
<dbReference type="EMBL" id="CP003257">
    <property type="protein sequence ID" value="AEX85124.1"/>
    <property type="molecule type" value="Genomic_DNA"/>
</dbReference>
<dbReference type="KEGG" id="mpz:Marpi_0686"/>
<evidence type="ECO:0000313" key="10">
    <source>
        <dbReference type="Proteomes" id="UP000007161"/>
    </source>
</evidence>
<reference evidence="10" key="2">
    <citation type="submission" date="2012-01" db="EMBL/GenBank/DDBJ databases">
        <title>Complete sequence of chromosome of Marinitoga piezophila KA3.</title>
        <authorList>
            <person name="Lucas S."/>
            <person name="Han J."/>
            <person name="Lapidus A."/>
            <person name="Cheng J.-F."/>
            <person name="Goodwin L."/>
            <person name="Pitluck S."/>
            <person name="Peters L."/>
            <person name="Mikhailova N."/>
            <person name="Teshima H."/>
            <person name="Detter J.C."/>
            <person name="Han C."/>
            <person name="Tapia R."/>
            <person name="Land M."/>
            <person name="Hauser L."/>
            <person name="Kyrpides N."/>
            <person name="Ivanova N."/>
            <person name="Pagani I."/>
            <person name="Jebbar M."/>
            <person name="Vannier P."/>
            <person name="Oger P."/>
            <person name="Cario A."/>
            <person name="Bartlett D."/>
            <person name="Noll K.M."/>
            <person name="Woyke T."/>
        </authorList>
    </citation>
    <scope>NUCLEOTIDE SEQUENCE [LARGE SCALE GENOMIC DNA]</scope>
    <source>
        <strain evidence="10">DSM 14283 / JCM 11233 / KA3</strain>
    </source>
</reference>
<dbReference type="Pfam" id="PF13237">
    <property type="entry name" value="Fer4_10"/>
    <property type="match status" value="1"/>
</dbReference>
<keyword evidence="7" id="KW-0812">Transmembrane</keyword>
<feature type="transmembrane region" description="Helical" evidence="7">
    <location>
        <begin position="7"/>
        <end position="27"/>
    </location>
</feature>
<dbReference type="OrthoDB" id="9806398at2"/>
<evidence type="ECO:0000259" key="8">
    <source>
        <dbReference type="PROSITE" id="PS51379"/>
    </source>
</evidence>
<feature type="transmembrane region" description="Helical" evidence="7">
    <location>
        <begin position="39"/>
        <end position="64"/>
    </location>
</feature>
<keyword evidence="1" id="KW-0813">Transport</keyword>
<evidence type="ECO:0000256" key="2">
    <source>
        <dbReference type="ARBA" id="ARBA00022485"/>
    </source>
</evidence>
<dbReference type="AlphaFoldDB" id="H2J663"/>
<feature type="domain" description="4Fe-4S ferredoxin-type" evidence="8">
    <location>
        <begin position="154"/>
        <end position="184"/>
    </location>
</feature>
<evidence type="ECO:0000313" key="9">
    <source>
        <dbReference type="EMBL" id="AEX85124.1"/>
    </source>
</evidence>
<feature type="domain" description="4Fe-4S ferredoxin-type" evidence="8">
    <location>
        <begin position="185"/>
        <end position="213"/>
    </location>
</feature>
<reference evidence="9 10" key="1">
    <citation type="journal article" date="2012" name="J. Bacteriol.">
        <title>Complete Genome Sequence of the Thermophilic, Piezophilic, Heterotrophic Bacterium Marinitoga piezophila KA3.</title>
        <authorList>
            <person name="Lucas S."/>
            <person name="Han J."/>
            <person name="Lapidus A."/>
            <person name="Cheng J.F."/>
            <person name="Goodwin L.A."/>
            <person name="Pitluck S."/>
            <person name="Peters L."/>
            <person name="Mikhailova N."/>
            <person name="Teshima H."/>
            <person name="Detter J.C."/>
            <person name="Han C."/>
            <person name="Tapia R."/>
            <person name="Land M."/>
            <person name="Hauser L."/>
            <person name="Kyrpides N.C."/>
            <person name="Ivanova N."/>
            <person name="Pagani I."/>
            <person name="Vannier P."/>
            <person name="Oger P."/>
            <person name="Bartlett D.H."/>
            <person name="Noll K.M."/>
            <person name="Woyke T."/>
            <person name="Jebbar M."/>
        </authorList>
    </citation>
    <scope>NUCLEOTIDE SEQUENCE [LARGE SCALE GENOMIC DNA]</scope>
    <source>
        <strain evidence="10">DSM 14283 / JCM 11233 / KA3</strain>
    </source>
</reference>
<keyword evidence="6" id="KW-0411">Iron-sulfur</keyword>
<feature type="transmembrane region" description="Helical" evidence="7">
    <location>
        <begin position="110"/>
        <end position="129"/>
    </location>
</feature>
<name>H2J663_MARPK</name>
<proteinExistence type="predicted"/>